<evidence type="ECO:0000313" key="1">
    <source>
        <dbReference type="EMBL" id="VDP36468.1"/>
    </source>
</evidence>
<organism evidence="3">
    <name type="scientific">Echinostoma caproni</name>
    <dbReference type="NCBI Taxonomy" id="27848"/>
    <lineage>
        <taxon>Eukaryota</taxon>
        <taxon>Metazoa</taxon>
        <taxon>Spiralia</taxon>
        <taxon>Lophotrochozoa</taxon>
        <taxon>Platyhelminthes</taxon>
        <taxon>Trematoda</taxon>
        <taxon>Digenea</taxon>
        <taxon>Plagiorchiida</taxon>
        <taxon>Echinostomata</taxon>
        <taxon>Echinostomatoidea</taxon>
        <taxon>Echinostomatidae</taxon>
        <taxon>Echinostoma</taxon>
    </lineage>
</organism>
<reference evidence="3" key="1">
    <citation type="submission" date="2016-06" db="UniProtKB">
        <authorList>
            <consortium name="WormBaseParasite"/>
        </authorList>
    </citation>
    <scope>IDENTIFICATION</scope>
</reference>
<reference evidence="1 2" key="2">
    <citation type="submission" date="2018-11" db="EMBL/GenBank/DDBJ databases">
        <authorList>
            <consortium name="Pathogen Informatics"/>
        </authorList>
    </citation>
    <scope>NUCLEOTIDE SEQUENCE [LARGE SCALE GENOMIC DNA]</scope>
    <source>
        <strain evidence="1 2">Egypt</strain>
    </source>
</reference>
<keyword evidence="2" id="KW-1185">Reference proteome</keyword>
<name>A0A183A2X8_9TREM</name>
<gene>
    <name evidence="1" type="ORF">ECPE_LOCUS1313</name>
</gene>
<dbReference type="Proteomes" id="UP000272942">
    <property type="component" value="Unassembled WGS sequence"/>
</dbReference>
<dbReference type="OrthoDB" id="6227818at2759"/>
<dbReference type="AlphaFoldDB" id="A0A183A2X8"/>
<evidence type="ECO:0000313" key="2">
    <source>
        <dbReference type="Proteomes" id="UP000272942"/>
    </source>
</evidence>
<accession>A0A183A2X8</accession>
<proteinExistence type="predicted"/>
<sequence length="81" mass="8985">MSILLRTVRLIPRPASIVSRQISSEHKIDPSDDLNHVILLGTVNGVNRATDPGKNHVSISLRTRDVYRAAKGYGMKVVSHR</sequence>
<evidence type="ECO:0000313" key="3">
    <source>
        <dbReference type="WBParaSite" id="ECPE_0000131301-mRNA-1"/>
    </source>
</evidence>
<protein>
    <submittedName>
        <fullName evidence="3">40S ribosomal protein S14</fullName>
    </submittedName>
</protein>
<dbReference type="WBParaSite" id="ECPE_0000131301-mRNA-1">
    <property type="protein sequence ID" value="ECPE_0000131301-mRNA-1"/>
    <property type="gene ID" value="ECPE_0000131301"/>
</dbReference>
<dbReference type="EMBL" id="UZAN01007340">
    <property type="protein sequence ID" value="VDP36468.1"/>
    <property type="molecule type" value="Genomic_DNA"/>
</dbReference>